<dbReference type="Proteomes" id="UP000294498">
    <property type="component" value="Unassembled WGS sequence"/>
</dbReference>
<dbReference type="RefSeq" id="WP_133994997.1">
    <property type="nucleotide sequence ID" value="NZ_SODV01000001.1"/>
</dbReference>
<reference evidence="2 3" key="1">
    <citation type="submission" date="2019-03" db="EMBL/GenBank/DDBJ databases">
        <title>Genomic Encyclopedia of Type Strains, Phase IV (KMG-IV): sequencing the most valuable type-strain genomes for metagenomic binning, comparative biology and taxonomic classification.</title>
        <authorList>
            <person name="Goeker M."/>
        </authorList>
    </citation>
    <scope>NUCLEOTIDE SEQUENCE [LARGE SCALE GENOMIC DNA]</scope>
    <source>
        <strain evidence="2 3">DSM 100059</strain>
    </source>
</reference>
<name>A0A4V3GM74_9BACT</name>
<dbReference type="InterPro" id="IPR024775">
    <property type="entry name" value="DinB-like"/>
</dbReference>
<keyword evidence="3" id="KW-1185">Reference proteome</keyword>
<dbReference type="SUPFAM" id="SSF109854">
    <property type="entry name" value="DinB/YfiT-like putative metalloenzymes"/>
    <property type="match status" value="1"/>
</dbReference>
<organism evidence="2 3">
    <name type="scientific">Dinghuibacter silviterrae</name>
    <dbReference type="NCBI Taxonomy" id="1539049"/>
    <lineage>
        <taxon>Bacteria</taxon>
        <taxon>Pseudomonadati</taxon>
        <taxon>Bacteroidota</taxon>
        <taxon>Chitinophagia</taxon>
        <taxon>Chitinophagales</taxon>
        <taxon>Chitinophagaceae</taxon>
        <taxon>Dinghuibacter</taxon>
    </lineage>
</organism>
<accession>A0A4V3GM74</accession>
<dbReference type="Pfam" id="PF12867">
    <property type="entry name" value="DinB_2"/>
    <property type="match status" value="1"/>
</dbReference>
<proteinExistence type="predicted"/>
<dbReference type="EMBL" id="SODV01000001">
    <property type="protein sequence ID" value="TDX02383.1"/>
    <property type="molecule type" value="Genomic_DNA"/>
</dbReference>
<dbReference type="AlphaFoldDB" id="A0A4V3GM74"/>
<feature type="domain" description="DinB-like" evidence="1">
    <location>
        <begin position="9"/>
        <end position="157"/>
    </location>
</feature>
<evidence type="ECO:0000313" key="3">
    <source>
        <dbReference type="Proteomes" id="UP000294498"/>
    </source>
</evidence>
<evidence type="ECO:0000313" key="2">
    <source>
        <dbReference type="EMBL" id="TDX02383.1"/>
    </source>
</evidence>
<sequence>MNNLINDIRDTAAALQEALSAFDPESFNVVPYAGSWTAGQVTDHLVKAGGVTRILHGRTVPTQRRPDEKVEMLRHIFLDFNAKMKAPDFIVPGDGPFVFSEQIATLTDIWGGIAESSRTLDPTLTCADMELPVFGLLTRLEWISFYMVHTQRHIHQLHRIQTALRRRAVHS</sequence>
<dbReference type="OrthoDB" id="679284at2"/>
<protein>
    <submittedName>
        <fullName evidence="2">DinB family protein</fullName>
    </submittedName>
</protein>
<gene>
    <name evidence="2" type="ORF">EDB95_3441</name>
</gene>
<evidence type="ECO:0000259" key="1">
    <source>
        <dbReference type="Pfam" id="PF12867"/>
    </source>
</evidence>
<comment type="caution">
    <text evidence="2">The sequence shown here is derived from an EMBL/GenBank/DDBJ whole genome shotgun (WGS) entry which is preliminary data.</text>
</comment>
<dbReference type="InterPro" id="IPR034660">
    <property type="entry name" value="DinB/YfiT-like"/>
</dbReference>
<dbReference type="Gene3D" id="1.20.120.450">
    <property type="entry name" value="dinb family like domain"/>
    <property type="match status" value="1"/>
</dbReference>